<dbReference type="EMBL" id="MG787096">
    <property type="protein sequence ID" value="AVK39531.1"/>
    <property type="molecule type" value="Genomic_DNA"/>
</dbReference>
<dbReference type="InterPro" id="IPR016180">
    <property type="entry name" value="Ribosomal_uL16_dom"/>
</dbReference>
<evidence type="ECO:0000313" key="6">
    <source>
        <dbReference type="EMBL" id="UEQ11863.1"/>
    </source>
</evidence>
<evidence type="ECO:0000256" key="2">
    <source>
        <dbReference type="ARBA" id="ARBA00022980"/>
    </source>
</evidence>
<dbReference type="PANTHER" id="PTHR12220:SF13">
    <property type="entry name" value="LARGE RIBOSOMAL SUBUNIT PROTEIN UL16M"/>
    <property type="match status" value="1"/>
</dbReference>
<keyword evidence="3 4" id="KW-0687">Ribonucleoprotein</keyword>
<evidence type="ECO:0000313" key="5">
    <source>
        <dbReference type="EMBL" id="AVK39531.1"/>
    </source>
</evidence>
<dbReference type="InterPro" id="IPR047873">
    <property type="entry name" value="Ribosomal_uL16"/>
</dbReference>
<sequence length="139" mass="16115">MSFYLNRKSHNRYKKNLNYKCHILKFGCFGIKAVDFGVLTKTENISLQRLLNKEIKLVSKKFGTIKFWNLVFMNSTVTALSPESRMGKGKGSISTQFCYIKPGQFLFEFSGVSKQQMVQIYKVVKLKFPLKTKVVNFCF</sequence>
<evidence type="ECO:0000256" key="1">
    <source>
        <dbReference type="ARBA" id="ARBA00008931"/>
    </source>
</evidence>
<evidence type="ECO:0000256" key="4">
    <source>
        <dbReference type="RuleBase" id="RU004413"/>
    </source>
</evidence>
<dbReference type="AlphaFoldDB" id="A0A343UXX4"/>
<gene>
    <name evidence="5" type="primary">rpl16</name>
</gene>
<dbReference type="RefSeq" id="YP_009515579.1">
    <property type="nucleotide sequence ID" value="NC_039406.1"/>
</dbReference>
<geneLocation type="mitochondrion" evidence="5"/>
<dbReference type="GeneID" id="38089420"/>
<comment type="similarity">
    <text evidence="1 4">Belongs to the universal ribosomal protein uL16 family.</text>
</comment>
<dbReference type="InterPro" id="IPR000114">
    <property type="entry name" value="Ribosomal_uL16_bact-type"/>
</dbReference>
<proteinExistence type="inferred from homology"/>
<dbReference type="GO" id="GO:0019843">
    <property type="term" value="F:rRNA binding"/>
    <property type="evidence" value="ECO:0007669"/>
    <property type="project" value="InterPro"/>
</dbReference>
<reference evidence="5" key="2">
    <citation type="submission" date="2018-01" db="EMBL/GenBank/DDBJ databases">
        <authorList>
            <person name="Gaut B.S."/>
            <person name="Morton B.R."/>
            <person name="Clegg M.T."/>
            <person name="Duvall M.R."/>
        </authorList>
    </citation>
    <scope>NUCLEOTIDE SEQUENCE</scope>
    <source>
        <strain evidence="5">J.0229</strain>
    </source>
</reference>
<dbReference type="SUPFAM" id="SSF54686">
    <property type="entry name" value="Ribosomal protein L16p/L10e"/>
    <property type="match status" value="1"/>
</dbReference>
<dbReference type="Gene3D" id="3.90.1170.10">
    <property type="entry name" value="Ribosomal protein L10e/L16"/>
    <property type="match status" value="1"/>
</dbReference>
<dbReference type="Pfam" id="PF00252">
    <property type="entry name" value="Ribosomal_L16"/>
    <property type="match status" value="1"/>
</dbReference>
<dbReference type="GO" id="GO:0003735">
    <property type="term" value="F:structural constituent of ribosome"/>
    <property type="evidence" value="ECO:0007669"/>
    <property type="project" value="InterPro"/>
</dbReference>
<dbReference type="GO" id="GO:0032543">
    <property type="term" value="P:mitochondrial translation"/>
    <property type="evidence" value="ECO:0007669"/>
    <property type="project" value="TreeGrafter"/>
</dbReference>
<keyword evidence="5" id="KW-0496">Mitochondrion</keyword>
<protein>
    <submittedName>
        <fullName evidence="5">Ribosomal protein L16</fullName>
    </submittedName>
</protein>
<keyword evidence="2 4" id="KW-0689">Ribosomal protein</keyword>
<dbReference type="GO" id="GO:0005762">
    <property type="term" value="C:mitochondrial large ribosomal subunit"/>
    <property type="evidence" value="ECO:0007669"/>
    <property type="project" value="TreeGrafter"/>
</dbReference>
<dbReference type="InterPro" id="IPR036920">
    <property type="entry name" value="Ribosomal_uL16_sf"/>
</dbReference>
<reference evidence="5" key="1">
    <citation type="journal article" date="2018" name="Mitochondrial DNA Part B Resour">
        <title>Complete mitochondrial genomes of six species of the freshwater red algal order Batrachospermales (Rhodophyta).</title>
        <authorList>
            <person name="Paiano M.O."/>
            <person name="Del Cortona A."/>
            <person name="Costa J.F."/>
            <person name="Liu S.-L."/>
            <person name="Verbruggen H."/>
            <person name="De Clerck O."/>
            <person name="Necchi O."/>
        </authorList>
    </citation>
    <scope>NUCLEOTIDE SEQUENCE</scope>
    <source>
        <strain evidence="5">J.0229</strain>
    </source>
</reference>
<dbReference type="PRINTS" id="PR00060">
    <property type="entry name" value="RIBOSOMALL16"/>
</dbReference>
<dbReference type="PANTHER" id="PTHR12220">
    <property type="entry name" value="50S/60S RIBOSOMAL PROTEIN L16"/>
    <property type="match status" value="1"/>
</dbReference>
<accession>A0A343UXX4</accession>
<dbReference type="EMBL" id="MK611801">
    <property type="protein sequence ID" value="UEQ11863.1"/>
    <property type="molecule type" value="Genomic_DNA"/>
</dbReference>
<reference evidence="6" key="3">
    <citation type="submission" date="2019-03" db="EMBL/GenBank/DDBJ databases">
        <title>Phycologia Chloroplast and mitochondrial genomes of Kumanoa mahlacensis.</title>
        <authorList>
            <person name="Fang K."/>
        </authorList>
    </citation>
    <scope>NUCLEOTIDE SEQUENCE</scope>
    <source>
        <strain evidence="6">SAS-FKP1701</strain>
    </source>
</reference>
<name>A0A343UXX4_9FLOR</name>
<evidence type="ECO:0000256" key="3">
    <source>
        <dbReference type="ARBA" id="ARBA00023274"/>
    </source>
</evidence>
<organism evidence="5">
    <name type="scientific">Kumanoa mahlacensis</name>
    <dbReference type="NCBI Taxonomy" id="1196387"/>
    <lineage>
        <taxon>Eukaryota</taxon>
        <taxon>Rhodophyta</taxon>
        <taxon>Florideophyceae</taxon>
        <taxon>Nemaliophycidae</taxon>
        <taxon>Batrachospermales</taxon>
        <taxon>Batrachospermaceae</taxon>
        <taxon>Kumanoa</taxon>
    </lineage>
</organism>
<dbReference type="CDD" id="cd01433">
    <property type="entry name" value="Ribosomal_L16_L10e"/>
    <property type="match status" value="1"/>
</dbReference>